<keyword evidence="4" id="KW-0269">Exonuclease</keyword>
<protein>
    <recommendedName>
        <fullName evidence="5">Exonuclease domain-containing protein</fullName>
    </recommendedName>
</protein>
<dbReference type="GO" id="GO:0003676">
    <property type="term" value="F:nucleic acid binding"/>
    <property type="evidence" value="ECO:0007669"/>
    <property type="project" value="InterPro"/>
</dbReference>
<dbReference type="Gene3D" id="3.30.420.10">
    <property type="entry name" value="Ribonuclease H-like superfamily/Ribonuclease H"/>
    <property type="match status" value="1"/>
</dbReference>
<dbReference type="EMBL" id="JNSL01000144">
    <property type="protein sequence ID" value="KGA14555.1"/>
    <property type="molecule type" value="Genomic_DNA"/>
</dbReference>
<evidence type="ECO:0000256" key="4">
    <source>
        <dbReference type="ARBA" id="ARBA00022839"/>
    </source>
</evidence>
<accession>A0A094PS25</accession>
<dbReference type="InterPro" id="IPR022894">
    <property type="entry name" value="Oligoribonuclease"/>
</dbReference>
<keyword evidence="2" id="KW-0540">Nuclease</keyword>
<dbReference type="InterPro" id="IPR012337">
    <property type="entry name" value="RNaseH-like_sf"/>
</dbReference>
<evidence type="ECO:0000259" key="5">
    <source>
        <dbReference type="SMART" id="SM00479"/>
    </source>
</evidence>
<dbReference type="GO" id="GO:0000175">
    <property type="term" value="F:3'-5'-RNA exonuclease activity"/>
    <property type="evidence" value="ECO:0007669"/>
    <property type="project" value="InterPro"/>
</dbReference>
<organism evidence="6">
    <name type="scientific">freshwater metagenome</name>
    <dbReference type="NCBI Taxonomy" id="449393"/>
    <lineage>
        <taxon>unclassified sequences</taxon>
        <taxon>metagenomes</taxon>
        <taxon>ecological metagenomes</taxon>
    </lineage>
</organism>
<dbReference type="FunFam" id="3.30.420.10:FF:000003">
    <property type="entry name" value="Oligoribonuclease"/>
    <property type="match status" value="1"/>
</dbReference>
<dbReference type="InterPro" id="IPR013520">
    <property type="entry name" value="Ribonucl_H"/>
</dbReference>
<name>A0A094PS25_9ZZZZ</name>
<dbReference type="InterPro" id="IPR036397">
    <property type="entry name" value="RNaseH_sf"/>
</dbReference>
<comment type="similarity">
    <text evidence="1">Belongs to the oligoribonuclease family.</text>
</comment>
<gene>
    <name evidence="6" type="ORF">GM51_17050</name>
</gene>
<reference evidence="6" key="1">
    <citation type="submission" date="2014-06" db="EMBL/GenBank/DDBJ databases">
        <title>Key roles for freshwater Actinobacteria revealed by deep metagenomic sequencing.</title>
        <authorList>
            <person name="Ghai R."/>
            <person name="Mizuno C.M."/>
            <person name="Picazo A."/>
            <person name="Camacho A."/>
            <person name="Rodriguez-Valera F."/>
        </authorList>
    </citation>
    <scope>NUCLEOTIDE SEQUENCE</scope>
</reference>
<evidence type="ECO:0000256" key="2">
    <source>
        <dbReference type="ARBA" id="ARBA00022722"/>
    </source>
</evidence>
<sequence length="200" mass="21697">MALEHPHLIWIDCEMTGLDLEKDVLVEIAVLVTDSELNVIGDGVDVVIKATEAQLAAMNEYVTEMHTKSGLITEIPNGISAADAEAQVLAYLTASGATEGKSPLAGNSVGVDRSFIARDMPLLNNFLHYRTIDVSSVKELARRWFPRVYFAAPAKTGNHRALGDIQDSIAELKYYREAVFVASPGPESAQLKEIAERIGG</sequence>
<evidence type="ECO:0000313" key="6">
    <source>
        <dbReference type="EMBL" id="KGA14555.1"/>
    </source>
</evidence>
<dbReference type="SMART" id="SM00479">
    <property type="entry name" value="EXOIII"/>
    <property type="match status" value="1"/>
</dbReference>
<comment type="caution">
    <text evidence="6">The sequence shown here is derived from an EMBL/GenBank/DDBJ whole genome shotgun (WGS) entry which is preliminary data.</text>
</comment>
<dbReference type="PANTHER" id="PTHR11046:SF0">
    <property type="entry name" value="OLIGORIBONUCLEASE, MITOCHONDRIAL"/>
    <property type="match status" value="1"/>
</dbReference>
<dbReference type="NCBIfam" id="NF003765">
    <property type="entry name" value="PRK05359.1"/>
    <property type="match status" value="1"/>
</dbReference>
<evidence type="ECO:0000256" key="3">
    <source>
        <dbReference type="ARBA" id="ARBA00022801"/>
    </source>
</evidence>
<evidence type="ECO:0000256" key="1">
    <source>
        <dbReference type="ARBA" id="ARBA00009921"/>
    </source>
</evidence>
<dbReference type="Pfam" id="PF00929">
    <property type="entry name" value="RNase_T"/>
    <property type="match status" value="1"/>
</dbReference>
<keyword evidence="3" id="KW-0378">Hydrolase</keyword>
<dbReference type="PANTHER" id="PTHR11046">
    <property type="entry name" value="OLIGORIBONUCLEASE, MITOCHONDRIAL"/>
    <property type="match status" value="1"/>
</dbReference>
<feature type="domain" description="Exonuclease" evidence="5">
    <location>
        <begin position="7"/>
        <end position="181"/>
    </location>
</feature>
<dbReference type="SUPFAM" id="SSF53098">
    <property type="entry name" value="Ribonuclease H-like"/>
    <property type="match status" value="1"/>
</dbReference>
<dbReference type="CDD" id="cd06135">
    <property type="entry name" value="Orn"/>
    <property type="match status" value="1"/>
</dbReference>
<proteinExistence type="inferred from homology"/>
<dbReference type="AlphaFoldDB" id="A0A094PS25"/>